<gene>
    <name evidence="1" type="ORF">CSH63_27255</name>
</gene>
<evidence type="ECO:0008006" key="3">
    <source>
        <dbReference type="Google" id="ProtNLM"/>
    </source>
</evidence>
<dbReference type="InterPro" id="IPR010982">
    <property type="entry name" value="Lambda_DNA-bd_dom_sf"/>
</dbReference>
<sequence>MATGEVNRQEWAEVIRELLNDEIEAQGGRAHGAKTRFAMKVGVSVRTVDTWLRKDVDVRESSVRAVAEAYGRNLMELMIRVGFYATEQMPYQPTEEEIDEEQRAVLESDLDDETKAEILQQLEEMRAADERLIIEQRERDKQRRMRELTYRIEQARRSA</sequence>
<organism evidence="1 2">
    <name type="scientific">Micromonospora tulbaghiae</name>
    <dbReference type="NCBI Taxonomy" id="479978"/>
    <lineage>
        <taxon>Bacteria</taxon>
        <taxon>Bacillati</taxon>
        <taxon>Actinomycetota</taxon>
        <taxon>Actinomycetes</taxon>
        <taxon>Micromonosporales</taxon>
        <taxon>Micromonosporaceae</taxon>
        <taxon>Micromonospora</taxon>
    </lineage>
</organism>
<dbReference type="Gene3D" id="1.10.260.40">
    <property type="entry name" value="lambda repressor-like DNA-binding domains"/>
    <property type="match status" value="1"/>
</dbReference>
<protein>
    <recommendedName>
        <fullName evidence="3">Helix-turn-helix</fullName>
    </recommendedName>
</protein>
<evidence type="ECO:0000313" key="1">
    <source>
        <dbReference type="EMBL" id="AYF31070.1"/>
    </source>
</evidence>
<accession>A0A386WUH1</accession>
<dbReference type="KEGG" id="mtua:CSH63_27255"/>
<proteinExistence type="predicted"/>
<evidence type="ECO:0000313" key="2">
    <source>
        <dbReference type="Proteomes" id="UP000267804"/>
    </source>
</evidence>
<name>A0A386WUH1_9ACTN</name>
<dbReference type="AlphaFoldDB" id="A0A386WUH1"/>
<reference evidence="1 2" key="1">
    <citation type="submission" date="2017-10" db="EMBL/GenBank/DDBJ databases">
        <title>Integration of genomic and chemical information greatly accelerates assignment of the full stereostructure of myelolactone, a potent inhibitor of myeloma from a marine-derived Micromonospora.</title>
        <authorList>
            <person name="Kim M.C."/>
            <person name="Machado H."/>
            <person name="Jensen P.R."/>
            <person name="Fenical W."/>
        </authorList>
    </citation>
    <scope>NUCLEOTIDE SEQUENCE [LARGE SCALE GENOMIC DNA]</scope>
    <source>
        <strain evidence="1 2">CNY-010</strain>
    </source>
</reference>
<dbReference type="EMBL" id="CP024087">
    <property type="protein sequence ID" value="AYF31070.1"/>
    <property type="molecule type" value="Genomic_DNA"/>
</dbReference>
<dbReference type="RefSeq" id="WP_120572680.1">
    <property type="nucleotide sequence ID" value="NZ_CP024087.1"/>
</dbReference>
<dbReference type="Proteomes" id="UP000267804">
    <property type="component" value="Chromosome"/>
</dbReference>
<dbReference type="GO" id="GO:0003677">
    <property type="term" value="F:DNA binding"/>
    <property type="evidence" value="ECO:0007669"/>
    <property type="project" value="InterPro"/>
</dbReference>